<evidence type="ECO:0000313" key="3">
    <source>
        <dbReference type="Proteomes" id="UP001279734"/>
    </source>
</evidence>
<dbReference type="AlphaFoldDB" id="A0AAD3XVZ0"/>
<evidence type="ECO:0000313" key="2">
    <source>
        <dbReference type="EMBL" id="GMH18196.1"/>
    </source>
</evidence>
<comment type="caution">
    <text evidence="2">The sequence shown here is derived from an EMBL/GenBank/DDBJ whole genome shotgun (WGS) entry which is preliminary data.</text>
</comment>
<protein>
    <submittedName>
        <fullName evidence="2">Uncharacterized protein</fullName>
    </submittedName>
</protein>
<gene>
    <name evidence="2" type="ORF">Nepgr_020037</name>
</gene>
<accession>A0AAD3XVZ0</accession>
<feature type="compositionally biased region" description="Low complexity" evidence="1">
    <location>
        <begin position="227"/>
        <end position="243"/>
    </location>
</feature>
<feature type="compositionally biased region" description="Basic and acidic residues" evidence="1">
    <location>
        <begin position="11"/>
        <end position="29"/>
    </location>
</feature>
<dbReference type="EMBL" id="BSYO01000019">
    <property type="protein sequence ID" value="GMH18196.1"/>
    <property type="molecule type" value="Genomic_DNA"/>
</dbReference>
<dbReference type="PANTHER" id="PTHR36707:SF1">
    <property type="entry name" value="T20M3.17 PROTEIN"/>
    <property type="match status" value="1"/>
</dbReference>
<name>A0AAD3XVZ0_NEPGR</name>
<feature type="compositionally biased region" description="Polar residues" evidence="1">
    <location>
        <begin position="459"/>
        <end position="468"/>
    </location>
</feature>
<dbReference type="PANTHER" id="PTHR36707">
    <property type="entry name" value="T20M3.17 PROTEIN"/>
    <property type="match status" value="1"/>
</dbReference>
<evidence type="ECO:0000256" key="1">
    <source>
        <dbReference type="SAM" id="MobiDB-lite"/>
    </source>
</evidence>
<feature type="region of interest" description="Disordered" evidence="1">
    <location>
        <begin position="459"/>
        <end position="484"/>
    </location>
</feature>
<keyword evidence="3" id="KW-1185">Reference proteome</keyword>
<reference evidence="2" key="1">
    <citation type="submission" date="2023-05" db="EMBL/GenBank/DDBJ databases">
        <title>Nepenthes gracilis genome sequencing.</title>
        <authorList>
            <person name="Fukushima K."/>
        </authorList>
    </citation>
    <scope>NUCLEOTIDE SEQUENCE</scope>
    <source>
        <strain evidence="2">SING2019-196</strain>
    </source>
</reference>
<dbReference type="Proteomes" id="UP001279734">
    <property type="component" value="Unassembled WGS sequence"/>
</dbReference>
<sequence length="671" mass="74923">MVLTERSNSTTRKDISSSCSKEKQNKDGASRSQDASFRSRIRQLSPICKSRKSESACSFIQLDDVDFDKQLGEKEDECSWLSSGTISPLFKFCDFRPISFPDRSRVNSIEEALSIMKELDPEILQVDVKEAGQRETLLPDSVDNELLSSSASCSECAESIYENSPTPLGSYTDSPPPPSLWDLDPTEIWVSLINLESEDSRWISNIESGWEDIKSDFPSPTYENTLGSESPSSSGTGRASSTTWKHKESHDDLAAELLSLSVDWNETDFGDPLFWPFDMACGWSSTWDHFIQSPRKSTRDLGLPKDESTTCVMKRLYGSKKKSKHRRFLLVSGLSALKMTVFKRGCHSSAAGSRIKAPNSRFCKPADGVTRLVTPLKMRNDVEKVGSVVKFLEGHEAAGSSCVQSSCESFSLSSGSSTGASSLFWDSDSTSMQGISLINLHEEDSQWISEVDSEWEDLNSNFPSPSSLEKSKQDSSQDELTSELHSGSMDLDELDLNEPLIWPFDKGYDRSLTWDCVCPLPQQERYSFGSPNDMFTTINSIRVRIHGRKAEFNTGWNRRSVTVSGLNALKMIEFKRGCQKNAAAKRNKAISLNFGKSAQHFSVLMGYRVGATEKEITDPICKHRKLSEEDFTSSEQVPIETILGLNEFDGHEGVDPEFNMDDFSLVEYLGR</sequence>
<proteinExistence type="predicted"/>
<organism evidence="2 3">
    <name type="scientific">Nepenthes gracilis</name>
    <name type="common">Slender pitcher plant</name>
    <dbReference type="NCBI Taxonomy" id="150966"/>
    <lineage>
        <taxon>Eukaryota</taxon>
        <taxon>Viridiplantae</taxon>
        <taxon>Streptophyta</taxon>
        <taxon>Embryophyta</taxon>
        <taxon>Tracheophyta</taxon>
        <taxon>Spermatophyta</taxon>
        <taxon>Magnoliopsida</taxon>
        <taxon>eudicotyledons</taxon>
        <taxon>Gunneridae</taxon>
        <taxon>Pentapetalae</taxon>
        <taxon>Caryophyllales</taxon>
        <taxon>Nepenthaceae</taxon>
        <taxon>Nepenthes</taxon>
    </lineage>
</organism>
<feature type="compositionally biased region" description="Polar residues" evidence="1">
    <location>
        <begin position="1"/>
        <end position="10"/>
    </location>
</feature>
<feature type="region of interest" description="Disordered" evidence="1">
    <location>
        <begin position="1"/>
        <end position="38"/>
    </location>
</feature>
<feature type="region of interest" description="Disordered" evidence="1">
    <location>
        <begin position="220"/>
        <end position="245"/>
    </location>
</feature>